<dbReference type="GO" id="GO:0003723">
    <property type="term" value="F:RNA binding"/>
    <property type="evidence" value="ECO:0007669"/>
    <property type="project" value="UniProtKB-UniRule"/>
</dbReference>
<feature type="domain" description="RRM" evidence="4">
    <location>
        <begin position="366"/>
        <end position="444"/>
    </location>
</feature>
<evidence type="ECO:0000313" key="5">
    <source>
        <dbReference type="EMBL" id="CAK0783556.1"/>
    </source>
</evidence>
<feature type="region of interest" description="Disordered" evidence="3">
    <location>
        <begin position="444"/>
        <end position="475"/>
    </location>
</feature>
<evidence type="ECO:0000256" key="2">
    <source>
        <dbReference type="PROSITE-ProRule" id="PRU00176"/>
    </source>
</evidence>
<evidence type="ECO:0000256" key="1">
    <source>
        <dbReference type="ARBA" id="ARBA00022884"/>
    </source>
</evidence>
<evidence type="ECO:0000259" key="4">
    <source>
        <dbReference type="PROSITE" id="PS50102"/>
    </source>
</evidence>
<dbReference type="SUPFAM" id="SSF54928">
    <property type="entry name" value="RNA-binding domain, RBD"/>
    <property type="match status" value="4"/>
</dbReference>
<feature type="domain" description="RRM" evidence="4">
    <location>
        <begin position="565"/>
        <end position="637"/>
    </location>
</feature>
<protein>
    <recommendedName>
        <fullName evidence="4">RRM domain-containing protein</fullName>
    </recommendedName>
</protein>
<feature type="region of interest" description="Disordered" evidence="3">
    <location>
        <begin position="170"/>
        <end position="354"/>
    </location>
</feature>
<dbReference type="InterPro" id="IPR035979">
    <property type="entry name" value="RBD_domain_sf"/>
</dbReference>
<dbReference type="EMBL" id="CAUYUE010000008">
    <property type="protein sequence ID" value="CAK0783556.1"/>
    <property type="molecule type" value="Genomic_DNA"/>
</dbReference>
<dbReference type="Pfam" id="PF00076">
    <property type="entry name" value="RRM_1"/>
    <property type="match status" value="4"/>
</dbReference>
<feature type="region of interest" description="Disordered" evidence="3">
    <location>
        <begin position="884"/>
        <end position="907"/>
    </location>
</feature>
<dbReference type="PANTHER" id="PTHR48027">
    <property type="entry name" value="HETEROGENEOUS NUCLEAR RIBONUCLEOPROTEIN 87F-RELATED"/>
    <property type="match status" value="1"/>
</dbReference>
<feature type="compositionally biased region" description="Basic and acidic residues" evidence="3">
    <location>
        <begin position="310"/>
        <end position="335"/>
    </location>
</feature>
<feature type="compositionally biased region" description="Acidic residues" evidence="3">
    <location>
        <begin position="233"/>
        <end position="243"/>
    </location>
</feature>
<sequence>MTEEEPAEIVKTSRLCVKGLPKQINDQQLRQHFAQKGEVTDAKVVRAKDGTSRQLGFVGFRTVPEAQAAFKYFNKTFIGAQRIYVEFAERLGGSRLPRAWSKYTQGSSRYAMLHAKEEGNPQKKLGVRELKKLRKREQEGQHPEEDDPQLAEFLRLMQPRRAGAIWSNEDAELAKQSSQAAAPKPRAAGKQQTGGRVAAGSGAALQPTEHGVPVSRSRAAAAQPHRGGAAEEASGEEDEEEDGERQAAQKDAAVVSAEVSDMDYLRSRMRTALNDDDDDDDDEAGEGEDGIVTNKEAQGVSEAENDEDGHEAVKAEHAEEHAENKAGEAGQERLNSHSRAGPRQHPSGEVEEVTAVQDVPSIEETARLFVRNLPYSTTEADLAEAFREHGEVSEAHLVLDRTTKKSKGIALIQFAEANGALAAKEALDGAIFQGRLLHVLPAHRPPPPKQAPDEALERAAGKGFKAAREAERKASSGNRAAWSTLFMRPDTVAAAVAEHYGVSRAELLDREASDVPVRMALGETHVIAMTKRALGEAGVDVEALEGAAAASGKAAAQKHVERSGTALLVKNLPYTASEAELQELFGRYGQLVRLVLPATKTLAVVEFAESADARRAFKALAYKRFQNIPLYLEWAPAGIFRADAPVTPLQPVPAQPDKQGAKAAEGTAQAAVEVVPLPSSEDGESTTIYVKNLAFATTDAGLQAHFDAAVSAAGGSIRSARVAKRKGPDGKPLSAGFGFLECSSEEVAKLGISKMQGTVLDGHKLALQLSMRKLSAAQPGKQDGKAIAKGKGTKLVVRNVAFEATRKDLTALFMPFGQIKSCRLPKKMDGNHRGFAFVDFLSKQEARSAADAVAGTHLYGRRLVIEWAEANEGGLDELRAKTAARFRPDEDDQPVSKKQRVALDLAE</sequence>
<feature type="domain" description="RRM" evidence="4">
    <location>
        <begin position="686"/>
        <end position="772"/>
    </location>
</feature>
<dbReference type="InterPro" id="IPR012677">
    <property type="entry name" value="Nucleotide-bd_a/b_plait_sf"/>
</dbReference>
<dbReference type="Gene3D" id="3.30.70.330">
    <property type="match status" value="5"/>
</dbReference>
<proteinExistence type="predicted"/>
<dbReference type="InterPro" id="IPR034423">
    <property type="entry name" value="RBM19_RRM5"/>
</dbReference>
<organism evidence="5 6">
    <name type="scientific">Coccomyxa viridis</name>
    <dbReference type="NCBI Taxonomy" id="1274662"/>
    <lineage>
        <taxon>Eukaryota</taxon>
        <taxon>Viridiplantae</taxon>
        <taxon>Chlorophyta</taxon>
        <taxon>core chlorophytes</taxon>
        <taxon>Trebouxiophyceae</taxon>
        <taxon>Trebouxiophyceae incertae sedis</taxon>
        <taxon>Coccomyxaceae</taxon>
        <taxon>Coccomyxa</taxon>
    </lineage>
</organism>
<dbReference type="InterPro" id="IPR000504">
    <property type="entry name" value="RRM_dom"/>
</dbReference>
<dbReference type="CDD" id="cd12317">
    <property type="entry name" value="RRM4_RBM19_RRM3_MRD1"/>
    <property type="match status" value="1"/>
</dbReference>
<keyword evidence="1 2" id="KW-0694">RNA-binding</keyword>
<name>A0AAV1I875_9CHLO</name>
<feature type="compositionally biased region" description="Acidic residues" evidence="3">
    <location>
        <begin position="274"/>
        <end position="289"/>
    </location>
</feature>
<dbReference type="AlphaFoldDB" id="A0AAV1I875"/>
<comment type="caution">
    <text evidence="5">The sequence shown here is derived from an EMBL/GenBank/DDBJ whole genome shotgun (WGS) entry which is preliminary data.</text>
</comment>
<dbReference type="InterPro" id="IPR052462">
    <property type="entry name" value="SLIRP/GR-RBP-like"/>
</dbReference>
<feature type="domain" description="RRM" evidence="4">
    <location>
        <begin position="793"/>
        <end position="870"/>
    </location>
</feature>
<feature type="domain" description="RRM" evidence="4">
    <location>
        <begin position="13"/>
        <end position="90"/>
    </location>
</feature>
<dbReference type="Proteomes" id="UP001314263">
    <property type="component" value="Unassembled WGS sequence"/>
</dbReference>
<dbReference type="SMART" id="SM00360">
    <property type="entry name" value="RRM"/>
    <property type="match status" value="5"/>
</dbReference>
<dbReference type="CDD" id="cd12318">
    <property type="entry name" value="RRM5_RBM19_like"/>
    <property type="match status" value="1"/>
</dbReference>
<feature type="compositionally biased region" description="Low complexity" evidence="3">
    <location>
        <begin position="218"/>
        <end position="232"/>
    </location>
</feature>
<dbReference type="PROSITE" id="PS50102">
    <property type="entry name" value="RRM"/>
    <property type="match status" value="5"/>
</dbReference>
<gene>
    <name evidence="5" type="ORF">CVIRNUC_006755</name>
</gene>
<keyword evidence="6" id="KW-1185">Reference proteome</keyword>
<feature type="compositionally biased region" description="Basic and acidic residues" evidence="3">
    <location>
        <begin position="451"/>
        <end position="474"/>
    </location>
</feature>
<dbReference type="CDD" id="cd12320">
    <property type="entry name" value="RRM6_RBM19_RRM5_MRD1"/>
    <property type="match status" value="1"/>
</dbReference>
<evidence type="ECO:0000256" key="3">
    <source>
        <dbReference type="SAM" id="MobiDB-lite"/>
    </source>
</evidence>
<dbReference type="CDD" id="cd12565">
    <property type="entry name" value="RRM1_MRD1"/>
    <property type="match status" value="1"/>
</dbReference>
<reference evidence="5 6" key="1">
    <citation type="submission" date="2023-10" db="EMBL/GenBank/DDBJ databases">
        <authorList>
            <person name="Maclean D."/>
            <person name="Macfadyen A."/>
        </authorList>
    </citation>
    <scope>NUCLEOTIDE SEQUENCE [LARGE SCALE GENOMIC DNA]</scope>
</reference>
<evidence type="ECO:0000313" key="6">
    <source>
        <dbReference type="Proteomes" id="UP001314263"/>
    </source>
</evidence>
<accession>A0AAV1I875</accession>